<dbReference type="FunFam" id="3.30.1130.10:FF:000003">
    <property type="entry name" value="7,8-dihydroneopterin aldolase"/>
    <property type="match status" value="1"/>
</dbReference>
<name>A0A1S7FR30_9LIST</name>
<dbReference type="AlphaFoldDB" id="A0A1S7FR30"/>
<dbReference type="InterPro" id="IPR006157">
    <property type="entry name" value="FolB_dom"/>
</dbReference>
<gene>
    <name evidence="8" type="ORF">UE46_01395</name>
</gene>
<evidence type="ECO:0000256" key="3">
    <source>
        <dbReference type="ARBA" id="ARBA00005708"/>
    </source>
</evidence>
<evidence type="ECO:0000256" key="4">
    <source>
        <dbReference type="ARBA" id="ARBA00022909"/>
    </source>
</evidence>
<evidence type="ECO:0000256" key="1">
    <source>
        <dbReference type="ARBA" id="ARBA00001353"/>
    </source>
</evidence>
<protein>
    <recommendedName>
        <fullName evidence="6">7,8-dihydroneopterin aldolase</fullName>
        <ecNumber evidence="6">4.1.2.25</ecNumber>
    </recommendedName>
</protein>
<dbReference type="SMART" id="SM00905">
    <property type="entry name" value="FolB"/>
    <property type="match status" value="1"/>
</dbReference>
<evidence type="ECO:0000259" key="7">
    <source>
        <dbReference type="SMART" id="SM00905"/>
    </source>
</evidence>
<dbReference type="GO" id="GO:0046654">
    <property type="term" value="P:tetrahydrofolate biosynthetic process"/>
    <property type="evidence" value="ECO:0007669"/>
    <property type="project" value="UniProtKB-UniRule"/>
</dbReference>
<dbReference type="NCBIfam" id="TIGR00525">
    <property type="entry name" value="folB"/>
    <property type="match status" value="1"/>
</dbReference>
<sequence>MDKIYLNELAFYGYHGVMPEENTLGQTFIISLTLGLSTEKAGKSDEVDDTVSYADVYETVKEIAENKRFKLIEALAETIATTILAEYPLLNETTVKVIKPNPPIPGHYHSVAVEITRARSVKGA</sequence>
<evidence type="ECO:0000256" key="5">
    <source>
        <dbReference type="ARBA" id="ARBA00023239"/>
    </source>
</evidence>
<dbReference type="GO" id="GO:0004150">
    <property type="term" value="F:dihydroneopterin aldolase activity"/>
    <property type="evidence" value="ECO:0007669"/>
    <property type="project" value="UniProtKB-UniRule"/>
</dbReference>
<dbReference type="KEGG" id="lwi:UE46_01395"/>
<dbReference type="EMBL" id="CP011102">
    <property type="protein sequence ID" value="AQY49842.1"/>
    <property type="molecule type" value="Genomic_DNA"/>
</dbReference>
<dbReference type="CDD" id="cd00534">
    <property type="entry name" value="DHNA_DHNTPE"/>
    <property type="match status" value="1"/>
</dbReference>
<reference evidence="9" key="1">
    <citation type="submission" date="2015-03" db="EMBL/GenBank/DDBJ databases">
        <authorList>
            <person name="Ferrari E."/>
            <person name="Walter M.C."/>
            <person name="Huptas C."/>
            <person name="Scherer S."/>
            <person name="Mueller-Herbst S."/>
        </authorList>
    </citation>
    <scope>NUCLEOTIDE SEQUENCE [LARGE SCALE GENOMIC DNA]</scope>
    <source>
        <strain evidence="9">LWP01</strain>
    </source>
</reference>
<dbReference type="GO" id="GO:0005737">
    <property type="term" value="C:cytoplasm"/>
    <property type="evidence" value="ECO:0007669"/>
    <property type="project" value="TreeGrafter"/>
</dbReference>
<proteinExistence type="inferred from homology"/>
<dbReference type="PANTHER" id="PTHR42844:SF1">
    <property type="entry name" value="DIHYDRONEOPTERIN ALDOLASE 1-RELATED"/>
    <property type="match status" value="1"/>
</dbReference>
<evidence type="ECO:0000256" key="6">
    <source>
        <dbReference type="RuleBase" id="RU362079"/>
    </source>
</evidence>
<comment type="catalytic activity">
    <reaction evidence="1 6">
        <text>7,8-dihydroneopterin = 6-hydroxymethyl-7,8-dihydropterin + glycolaldehyde</text>
        <dbReference type="Rhea" id="RHEA:10540"/>
        <dbReference type="ChEBI" id="CHEBI:17001"/>
        <dbReference type="ChEBI" id="CHEBI:17071"/>
        <dbReference type="ChEBI" id="CHEBI:44841"/>
        <dbReference type="EC" id="4.1.2.25"/>
    </reaction>
</comment>
<dbReference type="GO" id="GO:0046656">
    <property type="term" value="P:folic acid biosynthetic process"/>
    <property type="evidence" value="ECO:0007669"/>
    <property type="project" value="UniProtKB-UniRule"/>
</dbReference>
<dbReference type="EC" id="4.1.2.25" evidence="6"/>
<dbReference type="Gene3D" id="3.30.1130.10">
    <property type="match status" value="1"/>
</dbReference>
<dbReference type="InterPro" id="IPR006156">
    <property type="entry name" value="Dihydroneopterin_aldolase"/>
</dbReference>
<evidence type="ECO:0000313" key="8">
    <source>
        <dbReference type="EMBL" id="AQY49842.1"/>
    </source>
</evidence>
<dbReference type="RefSeq" id="WP_036059808.1">
    <property type="nucleotide sequence ID" value="NZ_CP011102.1"/>
</dbReference>
<keyword evidence="9" id="KW-1185">Reference proteome</keyword>
<keyword evidence="5 6" id="KW-0456">Lyase</keyword>
<comment type="pathway">
    <text evidence="2 6">Cofactor biosynthesis; tetrahydrofolate biosynthesis; 2-amino-4-hydroxy-6-hydroxymethyl-7,8-dihydropteridine diphosphate from 7,8-dihydroneopterin triphosphate: step 3/4.</text>
</comment>
<keyword evidence="4 6" id="KW-0289">Folate biosynthesis</keyword>
<dbReference type="SUPFAM" id="SSF55620">
    <property type="entry name" value="Tetrahydrobiopterin biosynthesis enzymes-like"/>
    <property type="match status" value="1"/>
</dbReference>
<dbReference type="Proteomes" id="UP000223060">
    <property type="component" value="Chromosome"/>
</dbReference>
<dbReference type="InterPro" id="IPR043133">
    <property type="entry name" value="GTP-CH-I_C/QueF"/>
</dbReference>
<organism evidence="8 9">
    <name type="scientific">Listeria weihenstephanensis</name>
    <dbReference type="NCBI Taxonomy" id="1006155"/>
    <lineage>
        <taxon>Bacteria</taxon>
        <taxon>Bacillati</taxon>
        <taxon>Bacillota</taxon>
        <taxon>Bacilli</taxon>
        <taxon>Bacillales</taxon>
        <taxon>Listeriaceae</taxon>
        <taxon>Listeria</taxon>
    </lineage>
</organism>
<accession>A0A1S7FR30</accession>
<dbReference type="PANTHER" id="PTHR42844">
    <property type="entry name" value="DIHYDRONEOPTERIN ALDOLASE 1-RELATED"/>
    <property type="match status" value="1"/>
</dbReference>
<dbReference type="NCBIfam" id="TIGR00526">
    <property type="entry name" value="folB_dom"/>
    <property type="match status" value="1"/>
</dbReference>
<evidence type="ECO:0000256" key="2">
    <source>
        <dbReference type="ARBA" id="ARBA00005013"/>
    </source>
</evidence>
<dbReference type="Pfam" id="PF02152">
    <property type="entry name" value="FolB"/>
    <property type="match status" value="1"/>
</dbReference>
<comment type="similarity">
    <text evidence="3 6">Belongs to the DHNA family.</text>
</comment>
<comment type="function">
    <text evidence="6">Catalyzes the conversion of 7,8-dihydroneopterin to 6-hydroxymethyl-7,8-dihydropterin.</text>
</comment>
<dbReference type="UniPathway" id="UPA00077">
    <property type="reaction ID" value="UER00154"/>
</dbReference>
<evidence type="ECO:0000313" key="9">
    <source>
        <dbReference type="Proteomes" id="UP000223060"/>
    </source>
</evidence>
<feature type="domain" description="Dihydroneopterin aldolase/epimerase" evidence="7">
    <location>
        <begin position="4"/>
        <end position="117"/>
    </location>
</feature>